<evidence type="ECO:0000256" key="4">
    <source>
        <dbReference type="ARBA" id="ARBA00022692"/>
    </source>
</evidence>
<accession>A0A3G9G8R6</accession>
<keyword evidence="12" id="KW-1185">Reference proteome</keyword>
<dbReference type="SUPFAM" id="SSF103088">
    <property type="entry name" value="OmpA-like"/>
    <property type="match status" value="1"/>
</dbReference>
<dbReference type="PROSITE" id="PS51123">
    <property type="entry name" value="OMPA_2"/>
    <property type="match status" value="1"/>
</dbReference>
<evidence type="ECO:0000256" key="3">
    <source>
        <dbReference type="ARBA" id="ARBA00022475"/>
    </source>
</evidence>
<keyword evidence="3" id="KW-1003">Cell membrane</keyword>
<dbReference type="InterPro" id="IPR036737">
    <property type="entry name" value="OmpA-like_sf"/>
</dbReference>
<feature type="compositionally biased region" description="Low complexity" evidence="8">
    <location>
        <begin position="255"/>
        <end position="275"/>
    </location>
</feature>
<evidence type="ECO:0000313" key="12">
    <source>
        <dbReference type="Proteomes" id="UP000198290"/>
    </source>
</evidence>
<reference evidence="12" key="1">
    <citation type="journal article" date="2017" name="Biotechnol. Biofuels">
        <title>Evaluation of environmental bacterial communities as a factor affecting the growth of duckweed Lemna minor.</title>
        <authorList>
            <person name="Ishizawa H."/>
            <person name="Kuroda M."/>
            <person name="Morikawa M."/>
            <person name="Ike M."/>
        </authorList>
    </citation>
    <scope>NUCLEOTIDE SEQUENCE [LARGE SCALE GENOMIC DNA]</scope>
    <source>
        <strain evidence="12">H3</strain>
    </source>
</reference>
<dbReference type="NCBIfam" id="NF006541">
    <property type="entry name" value="PRK09038.1"/>
    <property type="match status" value="1"/>
</dbReference>
<evidence type="ECO:0000256" key="6">
    <source>
        <dbReference type="ARBA" id="ARBA00023136"/>
    </source>
</evidence>
<name>A0A3G9G8R6_9NEIS</name>
<evidence type="ECO:0000256" key="7">
    <source>
        <dbReference type="PROSITE-ProRule" id="PRU00473"/>
    </source>
</evidence>
<keyword evidence="11" id="KW-0966">Cell projection</keyword>
<gene>
    <name evidence="11" type="ORF">DLM_0727</name>
</gene>
<evidence type="ECO:0000256" key="1">
    <source>
        <dbReference type="ARBA" id="ARBA00004162"/>
    </source>
</evidence>
<dbReference type="OrthoDB" id="9815217at2"/>
<dbReference type="InterPro" id="IPR006665">
    <property type="entry name" value="OmpA-like"/>
</dbReference>
<dbReference type="RefSeq" id="WP_089082727.1">
    <property type="nucleotide sequence ID" value="NZ_AP018823.1"/>
</dbReference>
<dbReference type="GO" id="GO:0005886">
    <property type="term" value="C:plasma membrane"/>
    <property type="evidence" value="ECO:0007669"/>
    <property type="project" value="UniProtKB-SubCell"/>
</dbReference>
<dbReference type="CDD" id="cd07185">
    <property type="entry name" value="OmpA_C-like"/>
    <property type="match status" value="1"/>
</dbReference>
<reference evidence="11 12" key="2">
    <citation type="journal article" date="2017" name="Genome Announc.">
        <title>Draft genome sequence of Aquitalea magnusonii strain H3, a plant growth-promoting bacterium of duckweed Lemna minor.</title>
        <authorList>
            <person name="Ishizawa H."/>
            <person name="Kuroda M."/>
            <person name="Ike M."/>
        </authorList>
    </citation>
    <scope>NUCLEOTIDE SEQUENCE [LARGE SCALE GENOMIC DNA]</scope>
    <source>
        <strain evidence="11 12">H3</strain>
    </source>
</reference>
<feature type="transmembrane region" description="Helical" evidence="9">
    <location>
        <begin position="20"/>
        <end position="39"/>
    </location>
</feature>
<evidence type="ECO:0000256" key="8">
    <source>
        <dbReference type="SAM" id="MobiDB-lite"/>
    </source>
</evidence>
<dbReference type="Pfam" id="PF13677">
    <property type="entry name" value="MotB_plug"/>
    <property type="match status" value="1"/>
</dbReference>
<keyword evidence="6 7" id="KW-0472">Membrane</keyword>
<comment type="similarity">
    <text evidence="2">Belongs to the MotB family.</text>
</comment>
<organism evidence="11 12">
    <name type="scientific">Aquitalea magnusonii</name>
    <dbReference type="NCBI Taxonomy" id="332411"/>
    <lineage>
        <taxon>Bacteria</taxon>
        <taxon>Pseudomonadati</taxon>
        <taxon>Pseudomonadota</taxon>
        <taxon>Betaproteobacteria</taxon>
        <taxon>Neisseriales</taxon>
        <taxon>Chromobacteriaceae</taxon>
        <taxon>Aquitalea</taxon>
    </lineage>
</organism>
<dbReference type="KEGG" id="amah:DLM_0727"/>
<evidence type="ECO:0000256" key="9">
    <source>
        <dbReference type="SAM" id="Phobius"/>
    </source>
</evidence>
<feature type="region of interest" description="Disordered" evidence="8">
    <location>
        <begin position="251"/>
        <end position="275"/>
    </location>
</feature>
<dbReference type="Proteomes" id="UP000198290">
    <property type="component" value="Chromosome"/>
</dbReference>
<protein>
    <submittedName>
        <fullName evidence="11">Flagellar motor rotation protein MotB</fullName>
    </submittedName>
</protein>
<dbReference type="STRING" id="332411.VI06_12605"/>
<dbReference type="PANTHER" id="PTHR30329:SF20">
    <property type="entry name" value="EXPORTED PROTEIN"/>
    <property type="match status" value="1"/>
</dbReference>
<comment type="subcellular location">
    <subcellularLocation>
        <location evidence="1">Cell membrane</location>
        <topology evidence="1">Single-pass membrane protein</topology>
    </subcellularLocation>
</comment>
<reference evidence="12" key="3">
    <citation type="journal article" date="2017" name="Plant Physiol. Biochem.">
        <title>Differential oxidative and antioxidative response of duckweed Lemna minor toward plant growth promoting/inhibiting bacteria.</title>
        <authorList>
            <person name="Ishizawa H."/>
            <person name="Kuroda M."/>
            <person name="Morikawa M."/>
            <person name="Ike M."/>
        </authorList>
    </citation>
    <scope>NUCLEOTIDE SEQUENCE [LARGE SCALE GENOMIC DNA]</scope>
    <source>
        <strain evidence="12">H3</strain>
    </source>
</reference>
<keyword evidence="11" id="KW-0282">Flagellum</keyword>
<dbReference type="InterPro" id="IPR025713">
    <property type="entry name" value="MotB-like_N_dom"/>
</dbReference>
<evidence type="ECO:0000256" key="5">
    <source>
        <dbReference type="ARBA" id="ARBA00022989"/>
    </source>
</evidence>
<proteinExistence type="inferred from homology"/>
<dbReference type="EMBL" id="AP018823">
    <property type="protein sequence ID" value="BBF84380.1"/>
    <property type="molecule type" value="Genomic_DNA"/>
</dbReference>
<keyword evidence="4 9" id="KW-0812">Transmembrane</keyword>
<evidence type="ECO:0000256" key="2">
    <source>
        <dbReference type="ARBA" id="ARBA00008914"/>
    </source>
</evidence>
<feature type="domain" description="OmpA-like" evidence="10">
    <location>
        <begin position="129"/>
        <end position="249"/>
    </location>
</feature>
<dbReference type="InterPro" id="IPR050330">
    <property type="entry name" value="Bact_OuterMem_StrucFunc"/>
</dbReference>
<dbReference type="PANTHER" id="PTHR30329">
    <property type="entry name" value="STATOR ELEMENT OF FLAGELLAR MOTOR COMPLEX"/>
    <property type="match status" value="1"/>
</dbReference>
<evidence type="ECO:0000313" key="11">
    <source>
        <dbReference type="EMBL" id="BBF84380.1"/>
    </source>
</evidence>
<keyword evidence="11" id="KW-0969">Cilium</keyword>
<sequence>MARRRRRQEEEHENHERWLVSYSDFITLLFAFFVVMYAISSVNEGKYRVLSSAIVDAFRSGSAINIQTTPPTGGANTMIEIPDTKPIAKAVKGDHHIDPASKQGSLAADMAKVMDPLVKGGQVNITQSPKGITVDIRDTALFPVGQATPNDQSRQIMSSMAALLSKVDNQIRVEGFTDNVPIKTSTYPSNWELSAARAGSVVRLFQENGISPARLVAVGRGENLPVADNATPDGRATNRRVSITVLAEDQNEAEVLPSRSSTSAASAPAAVPVGK</sequence>
<dbReference type="AlphaFoldDB" id="A0A3G9G8R6"/>
<dbReference type="Gene3D" id="3.30.1330.60">
    <property type="entry name" value="OmpA-like domain"/>
    <property type="match status" value="1"/>
</dbReference>
<keyword evidence="5 9" id="KW-1133">Transmembrane helix</keyword>
<dbReference type="Pfam" id="PF00691">
    <property type="entry name" value="OmpA"/>
    <property type="match status" value="1"/>
</dbReference>
<evidence type="ECO:0000259" key="10">
    <source>
        <dbReference type="PROSITE" id="PS51123"/>
    </source>
</evidence>